<proteinExistence type="predicted"/>
<evidence type="ECO:0000313" key="2">
    <source>
        <dbReference type="Proteomes" id="UP000737018"/>
    </source>
</evidence>
<evidence type="ECO:0000313" key="1">
    <source>
        <dbReference type="EMBL" id="KAF3944709.1"/>
    </source>
</evidence>
<protein>
    <submittedName>
        <fullName evidence="1">Uncharacterized protein</fullName>
    </submittedName>
</protein>
<dbReference type="EMBL" id="JRKL02012557">
    <property type="protein sequence ID" value="KAF3944709.1"/>
    <property type="molecule type" value="Genomic_DNA"/>
</dbReference>
<keyword evidence="2" id="KW-1185">Reference proteome</keyword>
<name>A0A8J4QD75_9ROSI</name>
<accession>A0A8J4QD75</accession>
<gene>
    <name evidence="1" type="ORF">CMV_028844</name>
</gene>
<dbReference type="AlphaFoldDB" id="A0A8J4QD75"/>
<comment type="caution">
    <text evidence="1">The sequence shown here is derived from an EMBL/GenBank/DDBJ whole genome shotgun (WGS) entry which is preliminary data.</text>
</comment>
<organism evidence="1 2">
    <name type="scientific">Castanea mollissima</name>
    <name type="common">Chinese chestnut</name>
    <dbReference type="NCBI Taxonomy" id="60419"/>
    <lineage>
        <taxon>Eukaryota</taxon>
        <taxon>Viridiplantae</taxon>
        <taxon>Streptophyta</taxon>
        <taxon>Embryophyta</taxon>
        <taxon>Tracheophyta</taxon>
        <taxon>Spermatophyta</taxon>
        <taxon>Magnoliopsida</taxon>
        <taxon>eudicotyledons</taxon>
        <taxon>Gunneridae</taxon>
        <taxon>Pentapetalae</taxon>
        <taxon>rosids</taxon>
        <taxon>fabids</taxon>
        <taxon>Fagales</taxon>
        <taxon>Fagaceae</taxon>
        <taxon>Castanea</taxon>
    </lineage>
</organism>
<reference evidence="1" key="1">
    <citation type="submission" date="2020-03" db="EMBL/GenBank/DDBJ databases">
        <title>Castanea mollissima Vanexum genome sequencing.</title>
        <authorList>
            <person name="Staton M."/>
        </authorList>
    </citation>
    <scope>NUCLEOTIDE SEQUENCE</scope>
    <source>
        <tissue evidence="1">Leaf</tissue>
    </source>
</reference>
<sequence>MVGLKPPSQPWIKLEEHIWVKSVRWNALIALRNCVVPATAIALQEGMGGPAFAIVRVHLELAIENPVWCLFNSYTQLWHAVVIWC</sequence>
<dbReference type="Proteomes" id="UP000737018">
    <property type="component" value="Unassembled WGS sequence"/>
</dbReference>